<dbReference type="RefSeq" id="WP_188816359.1">
    <property type="nucleotide sequence ID" value="NZ_BMHT01000015.1"/>
</dbReference>
<evidence type="ECO:0000313" key="2">
    <source>
        <dbReference type="Proteomes" id="UP000632273"/>
    </source>
</evidence>
<gene>
    <name evidence="1" type="ORF">GCM10011383_45050</name>
</gene>
<name>A0ABQ1UXL8_9BACT</name>
<dbReference type="EMBL" id="BMHT01000015">
    <property type="protein sequence ID" value="GGF28290.1"/>
    <property type="molecule type" value="Genomic_DNA"/>
</dbReference>
<organism evidence="1 2">
    <name type="scientific">Hymenobacter cavernae</name>
    <dbReference type="NCBI Taxonomy" id="2044852"/>
    <lineage>
        <taxon>Bacteria</taxon>
        <taxon>Pseudomonadati</taxon>
        <taxon>Bacteroidota</taxon>
        <taxon>Cytophagia</taxon>
        <taxon>Cytophagales</taxon>
        <taxon>Hymenobacteraceae</taxon>
        <taxon>Hymenobacter</taxon>
    </lineage>
</organism>
<accession>A0ABQ1UXL8</accession>
<dbReference type="Proteomes" id="UP000632273">
    <property type="component" value="Unassembled WGS sequence"/>
</dbReference>
<keyword evidence="2" id="KW-1185">Reference proteome</keyword>
<sequence length="72" mass="8713">MINRVKGWLRVRKGSERSFVIRRRKNQREKERFDWLSFVGKSAKPLLGKEVERKAHLFDKVARVLSPLHDYY</sequence>
<reference evidence="2" key="1">
    <citation type="journal article" date="2019" name="Int. J. Syst. Evol. Microbiol.">
        <title>The Global Catalogue of Microorganisms (GCM) 10K type strain sequencing project: providing services to taxonomists for standard genome sequencing and annotation.</title>
        <authorList>
            <consortium name="The Broad Institute Genomics Platform"/>
            <consortium name="The Broad Institute Genome Sequencing Center for Infectious Disease"/>
            <person name="Wu L."/>
            <person name="Ma J."/>
        </authorList>
    </citation>
    <scope>NUCLEOTIDE SEQUENCE [LARGE SCALE GENOMIC DNA]</scope>
    <source>
        <strain evidence="2">CGMCC 1.15197</strain>
    </source>
</reference>
<comment type="caution">
    <text evidence="1">The sequence shown here is derived from an EMBL/GenBank/DDBJ whole genome shotgun (WGS) entry which is preliminary data.</text>
</comment>
<protein>
    <submittedName>
        <fullName evidence="1">Uncharacterized protein</fullName>
    </submittedName>
</protein>
<evidence type="ECO:0000313" key="1">
    <source>
        <dbReference type="EMBL" id="GGF28290.1"/>
    </source>
</evidence>
<proteinExistence type="predicted"/>